<dbReference type="Pfam" id="PF13843">
    <property type="entry name" value="DDE_Tnp_1_7"/>
    <property type="match status" value="1"/>
</dbReference>
<feature type="compositionally biased region" description="Acidic residues" evidence="1">
    <location>
        <begin position="42"/>
        <end position="61"/>
    </location>
</feature>
<dbReference type="EMBL" id="CAVLGL010000090">
    <property type="protein sequence ID" value="CAK1594463.1"/>
    <property type="molecule type" value="Genomic_DNA"/>
</dbReference>
<dbReference type="PANTHER" id="PTHR47272:SF1">
    <property type="entry name" value="PIGGYBAC TRANSPOSABLE ELEMENT-DERIVED PROTEIN 3-LIKE"/>
    <property type="match status" value="1"/>
</dbReference>
<comment type="caution">
    <text evidence="3">The sequence shown here is derived from an EMBL/GenBank/DDBJ whole genome shotgun (WGS) entry which is preliminary data.</text>
</comment>
<dbReference type="AlphaFoldDB" id="A0AAV1LGF3"/>
<organism evidence="3 4">
    <name type="scientific">Parnassius mnemosyne</name>
    <name type="common">clouded apollo</name>
    <dbReference type="NCBI Taxonomy" id="213953"/>
    <lineage>
        <taxon>Eukaryota</taxon>
        <taxon>Metazoa</taxon>
        <taxon>Ecdysozoa</taxon>
        <taxon>Arthropoda</taxon>
        <taxon>Hexapoda</taxon>
        <taxon>Insecta</taxon>
        <taxon>Pterygota</taxon>
        <taxon>Neoptera</taxon>
        <taxon>Endopterygota</taxon>
        <taxon>Lepidoptera</taxon>
        <taxon>Glossata</taxon>
        <taxon>Ditrysia</taxon>
        <taxon>Papilionoidea</taxon>
        <taxon>Papilionidae</taxon>
        <taxon>Parnassiinae</taxon>
        <taxon>Parnassini</taxon>
        <taxon>Parnassius</taxon>
        <taxon>Driopa</taxon>
    </lineage>
</organism>
<name>A0AAV1LGF3_9NEOP</name>
<evidence type="ECO:0000313" key="3">
    <source>
        <dbReference type="EMBL" id="CAK1594463.1"/>
    </source>
</evidence>
<accession>A0AAV1LGF3</accession>
<dbReference type="InterPro" id="IPR018247">
    <property type="entry name" value="EF_Hand_1_Ca_BS"/>
</dbReference>
<feature type="compositionally biased region" description="Polar residues" evidence="1">
    <location>
        <begin position="77"/>
        <end position="93"/>
    </location>
</feature>
<evidence type="ECO:0000256" key="1">
    <source>
        <dbReference type="SAM" id="MobiDB-lite"/>
    </source>
</evidence>
<proteinExistence type="predicted"/>
<dbReference type="PANTHER" id="PTHR47272">
    <property type="entry name" value="DDE_TNP_1_7 DOMAIN-CONTAINING PROTEIN"/>
    <property type="match status" value="1"/>
</dbReference>
<evidence type="ECO:0000313" key="4">
    <source>
        <dbReference type="Proteomes" id="UP001314205"/>
    </source>
</evidence>
<protein>
    <recommendedName>
        <fullName evidence="2">PiggyBac transposable element-derived protein domain-containing protein</fullName>
    </recommendedName>
</protein>
<dbReference type="PROSITE" id="PS00018">
    <property type="entry name" value="EF_HAND_1"/>
    <property type="match status" value="1"/>
</dbReference>
<reference evidence="3 4" key="1">
    <citation type="submission" date="2023-11" db="EMBL/GenBank/DDBJ databases">
        <authorList>
            <person name="Hedman E."/>
            <person name="Englund M."/>
            <person name="Stromberg M."/>
            <person name="Nyberg Akerstrom W."/>
            <person name="Nylinder S."/>
            <person name="Jareborg N."/>
            <person name="Kallberg Y."/>
            <person name="Kronander E."/>
        </authorList>
    </citation>
    <scope>NUCLEOTIDE SEQUENCE [LARGE SCALE GENOMIC DNA]</scope>
</reference>
<feature type="domain" description="PiggyBac transposable element-derived protein" evidence="2">
    <location>
        <begin position="199"/>
        <end position="436"/>
    </location>
</feature>
<feature type="region of interest" description="Disordered" evidence="1">
    <location>
        <begin position="15"/>
        <end position="95"/>
    </location>
</feature>
<sequence>MTFRPLPADEIAKLLNEINEDSEDGMEDDDDSVADPDYRAEDEMEQEQFSGDENEDDEVNLEEIIHSLEDNQPDPSPSTSAVPTRSQQTQSVVQPRKPLKLNLRWKMKSLLLNEHQLRFLGNENLPTNVLELDTPIQIFLSLFSKDLIDFIATQTNLYIVQKDPNNNFRVSTTDIQQFIGIVYIMSLVQLPRVTHHWKQYLCVDEQICSTKARNNLKRYNPKKPHKWGYKIYVLSGVSGFAYKIEPETGSENVVLPNEPDLGASSNVIVRLSREIPRNQNYRLYFDNYFTSLPLLEYLSQNGILSLGTIRRNRIPDCKLPTDKEMSKKDRGYSVEYVADVNGVDAATVAWKDNKVVNLASSFVGEMPKAQVRRYDKKTKQYITIDRPNIVGEYNRHMGGVDLIDSIMGCYKIRLRSKRWQVRMFYHLLDLSIANAWLLYKRIQKAKGLQEKHLNSADFRLQVATTLCKLSVPSKIKNRRSIENELQSKRHKGPAQHIPPVAIRQDQTGHWPVWTEKRIRCKFPKCSGVSQTICEKCGVALCYNKHNNCFKQFHLS</sequence>
<feature type="compositionally biased region" description="Acidic residues" evidence="1">
    <location>
        <begin position="18"/>
        <end position="35"/>
    </location>
</feature>
<keyword evidence="4" id="KW-1185">Reference proteome</keyword>
<dbReference type="InterPro" id="IPR029526">
    <property type="entry name" value="PGBD"/>
</dbReference>
<dbReference type="Proteomes" id="UP001314205">
    <property type="component" value="Unassembled WGS sequence"/>
</dbReference>
<evidence type="ECO:0000259" key="2">
    <source>
        <dbReference type="Pfam" id="PF13843"/>
    </source>
</evidence>
<gene>
    <name evidence="3" type="ORF">PARMNEM_LOCUS14087</name>
</gene>